<dbReference type="Pfam" id="PF00107">
    <property type="entry name" value="ADH_zinc_N"/>
    <property type="match status" value="1"/>
</dbReference>
<dbReference type="GO" id="GO:0005829">
    <property type="term" value="C:cytosol"/>
    <property type="evidence" value="ECO:0007669"/>
    <property type="project" value="TreeGrafter"/>
</dbReference>
<dbReference type="Gene3D" id="3.40.50.720">
    <property type="entry name" value="NAD(P)-binding Rossmann-like Domain"/>
    <property type="match status" value="1"/>
</dbReference>
<dbReference type="InterPro" id="IPR011032">
    <property type="entry name" value="GroES-like_sf"/>
</dbReference>
<dbReference type="SUPFAM" id="SSF50129">
    <property type="entry name" value="GroES-like"/>
    <property type="match status" value="1"/>
</dbReference>
<evidence type="ECO:0000256" key="5">
    <source>
        <dbReference type="SAM" id="SignalP"/>
    </source>
</evidence>
<dbReference type="GeneID" id="54282091"/>
<evidence type="ECO:0000256" key="4">
    <source>
        <dbReference type="ARBA" id="ARBA00070796"/>
    </source>
</evidence>
<evidence type="ECO:0000259" key="6">
    <source>
        <dbReference type="SMART" id="SM00829"/>
    </source>
</evidence>
<evidence type="ECO:0000256" key="3">
    <source>
        <dbReference type="ARBA" id="ARBA00043088"/>
    </source>
</evidence>
<dbReference type="PANTHER" id="PTHR48106">
    <property type="entry name" value="QUINONE OXIDOREDUCTASE PIG3-RELATED"/>
    <property type="match status" value="1"/>
</dbReference>
<dbReference type="GO" id="GO:0003960">
    <property type="term" value="F:quinone reductase (NADPH) activity"/>
    <property type="evidence" value="ECO:0007669"/>
    <property type="project" value="InterPro"/>
</dbReference>
<dbReference type="SUPFAM" id="SSF51735">
    <property type="entry name" value="NAD(P)-binding Rossmann-fold domains"/>
    <property type="match status" value="1"/>
</dbReference>
<sequence>MPTTLHLLWRTFFLSPTTTRTLTKPITTLRPPTFHLHPQFQPFTTSPISTKMALPKTTPQVSISTTGPPSLLTYTPSSPLPTPPKGHALVRNAFIGINYIDTYFRSGLYPIASFPFVPGREASGVVVAFGPDTSPPSATKDGKGVVEVGSRVAYLHTATYAGHTVVPVEALVPVPDGVGDEVAAASLLQGLTALTLIREAHRVERGDWVLVTAAAGGVGGWLCQLLRAVGARTIAVASSEEKRGLARENGAEVAIGYGEEDREKFVEEVLGITGGEGVAAVFDSVGKATFDSVLKVVRRKGSLISFGNASGAVEGFALGRLGAKNVRLMRPTLFNFIATREELLGYAEELWGFVERGEVKVHIHEIYPLEDVVRATVDIESRKTTGKLLLKP</sequence>
<evidence type="ECO:0000313" key="7">
    <source>
        <dbReference type="EMBL" id="KAF2010065.1"/>
    </source>
</evidence>
<feature type="domain" description="Enoyl reductase (ER)" evidence="6">
    <location>
        <begin position="67"/>
        <end position="390"/>
    </location>
</feature>
<dbReference type="GO" id="GO:0035925">
    <property type="term" value="F:mRNA 3'-UTR AU-rich region binding"/>
    <property type="evidence" value="ECO:0007669"/>
    <property type="project" value="TreeGrafter"/>
</dbReference>
<dbReference type="RefSeq" id="XP_033378404.1">
    <property type="nucleotide sequence ID" value="XM_033524694.1"/>
</dbReference>
<dbReference type="SMART" id="SM00829">
    <property type="entry name" value="PKS_ER"/>
    <property type="match status" value="1"/>
</dbReference>
<protein>
    <recommendedName>
        <fullName evidence="4">Probable quinone oxidoreductase</fullName>
    </recommendedName>
    <alternativeName>
        <fullName evidence="3">NADPH:quinone reductase</fullName>
    </alternativeName>
</protein>
<feature type="signal peptide" evidence="5">
    <location>
        <begin position="1"/>
        <end position="19"/>
    </location>
</feature>
<dbReference type="EMBL" id="ML978077">
    <property type="protein sequence ID" value="KAF2010065.1"/>
    <property type="molecule type" value="Genomic_DNA"/>
</dbReference>
<organism evidence="7 8">
    <name type="scientific">Aaosphaeria arxii CBS 175.79</name>
    <dbReference type="NCBI Taxonomy" id="1450172"/>
    <lineage>
        <taxon>Eukaryota</taxon>
        <taxon>Fungi</taxon>
        <taxon>Dikarya</taxon>
        <taxon>Ascomycota</taxon>
        <taxon>Pezizomycotina</taxon>
        <taxon>Dothideomycetes</taxon>
        <taxon>Pleosporomycetidae</taxon>
        <taxon>Pleosporales</taxon>
        <taxon>Pleosporales incertae sedis</taxon>
        <taxon>Aaosphaeria</taxon>
    </lineage>
</organism>
<evidence type="ECO:0000313" key="8">
    <source>
        <dbReference type="Proteomes" id="UP000799778"/>
    </source>
</evidence>
<dbReference type="FunFam" id="3.40.50.720:FF:000053">
    <property type="entry name" value="Quinone oxidoreductase 1"/>
    <property type="match status" value="1"/>
</dbReference>
<dbReference type="InterPro" id="IPR036291">
    <property type="entry name" value="NAD(P)-bd_dom_sf"/>
</dbReference>
<keyword evidence="8" id="KW-1185">Reference proteome</keyword>
<dbReference type="OrthoDB" id="48317at2759"/>
<dbReference type="InterPro" id="IPR002364">
    <property type="entry name" value="Quin_OxRdtase/zeta-crystal_CS"/>
</dbReference>
<dbReference type="InterPro" id="IPR020843">
    <property type="entry name" value="ER"/>
</dbReference>
<evidence type="ECO:0000256" key="2">
    <source>
        <dbReference type="ARBA" id="ARBA00023002"/>
    </source>
</evidence>
<dbReference type="GO" id="GO:0008270">
    <property type="term" value="F:zinc ion binding"/>
    <property type="evidence" value="ECO:0007669"/>
    <property type="project" value="InterPro"/>
</dbReference>
<keyword evidence="5" id="KW-0732">Signal</keyword>
<feature type="chain" id="PRO_5025345299" description="Probable quinone oxidoreductase" evidence="5">
    <location>
        <begin position="20"/>
        <end position="392"/>
    </location>
</feature>
<dbReference type="InterPro" id="IPR013154">
    <property type="entry name" value="ADH-like_N"/>
</dbReference>
<name>A0A6A5XAH8_9PLEO</name>
<dbReference type="Pfam" id="PF08240">
    <property type="entry name" value="ADH_N"/>
    <property type="match status" value="1"/>
</dbReference>
<dbReference type="InterPro" id="IPR013149">
    <property type="entry name" value="ADH-like_C"/>
</dbReference>
<keyword evidence="2" id="KW-0560">Oxidoreductase</keyword>
<dbReference type="Gene3D" id="3.90.180.10">
    <property type="entry name" value="Medium-chain alcohol dehydrogenases, catalytic domain"/>
    <property type="match status" value="1"/>
</dbReference>
<evidence type="ECO:0000256" key="1">
    <source>
        <dbReference type="ARBA" id="ARBA00022857"/>
    </source>
</evidence>
<keyword evidence="1" id="KW-0521">NADP</keyword>
<proteinExistence type="predicted"/>
<reference evidence="7" key="1">
    <citation type="journal article" date="2020" name="Stud. Mycol.">
        <title>101 Dothideomycetes genomes: a test case for predicting lifestyles and emergence of pathogens.</title>
        <authorList>
            <person name="Haridas S."/>
            <person name="Albert R."/>
            <person name="Binder M."/>
            <person name="Bloem J."/>
            <person name="Labutti K."/>
            <person name="Salamov A."/>
            <person name="Andreopoulos B."/>
            <person name="Baker S."/>
            <person name="Barry K."/>
            <person name="Bills G."/>
            <person name="Bluhm B."/>
            <person name="Cannon C."/>
            <person name="Castanera R."/>
            <person name="Culley D."/>
            <person name="Daum C."/>
            <person name="Ezra D."/>
            <person name="Gonzalez J."/>
            <person name="Henrissat B."/>
            <person name="Kuo A."/>
            <person name="Liang C."/>
            <person name="Lipzen A."/>
            <person name="Lutzoni F."/>
            <person name="Magnuson J."/>
            <person name="Mondo S."/>
            <person name="Nolan M."/>
            <person name="Ohm R."/>
            <person name="Pangilinan J."/>
            <person name="Park H.-J."/>
            <person name="Ramirez L."/>
            <person name="Alfaro M."/>
            <person name="Sun H."/>
            <person name="Tritt A."/>
            <person name="Yoshinaga Y."/>
            <person name="Zwiers L.-H."/>
            <person name="Turgeon B."/>
            <person name="Goodwin S."/>
            <person name="Spatafora J."/>
            <person name="Crous P."/>
            <person name="Grigoriev I."/>
        </authorList>
    </citation>
    <scope>NUCLEOTIDE SEQUENCE</scope>
    <source>
        <strain evidence="7">CBS 175.79</strain>
    </source>
</reference>
<dbReference type="PANTHER" id="PTHR48106:SF13">
    <property type="entry name" value="QUINONE OXIDOREDUCTASE-RELATED"/>
    <property type="match status" value="1"/>
</dbReference>
<dbReference type="GO" id="GO:0070402">
    <property type="term" value="F:NADPH binding"/>
    <property type="evidence" value="ECO:0007669"/>
    <property type="project" value="TreeGrafter"/>
</dbReference>
<dbReference type="AlphaFoldDB" id="A0A6A5XAH8"/>
<dbReference type="Proteomes" id="UP000799778">
    <property type="component" value="Unassembled WGS sequence"/>
</dbReference>
<gene>
    <name evidence="7" type="ORF">BU24DRAFT_379379</name>
</gene>
<dbReference type="PROSITE" id="PS01162">
    <property type="entry name" value="QOR_ZETA_CRYSTAL"/>
    <property type="match status" value="1"/>
</dbReference>
<dbReference type="CDD" id="cd05286">
    <property type="entry name" value="QOR2"/>
    <property type="match status" value="1"/>
</dbReference>
<dbReference type="InterPro" id="IPR047618">
    <property type="entry name" value="QOR-like"/>
</dbReference>
<accession>A0A6A5XAH8</accession>